<gene>
    <name evidence="1" type="ORF">NLG97_g5345</name>
</gene>
<organism evidence="1 2">
    <name type="scientific">Lecanicillium saksenae</name>
    <dbReference type="NCBI Taxonomy" id="468837"/>
    <lineage>
        <taxon>Eukaryota</taxon>
        <taxon>Fungi</taxon>
        <taxon>Dikarya</taxon>
        <taxon>Ascomycota</taxon>
        <taxon>Pezizomycotina</taxon>
        <taxon>Sordariomycetes</taxon>
        <taxon>Hypocreomycetidae</taxon>
        <taxon>Hypocreales</taxon>
        <taxon>Cordycipitaceae</taxon>
        <taxon>Lecanicillium</taxon>
    </lineage>
</organism>
<name>A0ACC1QSW6_9HYPO</name>
<comment type="caution">
    <text evidence="1">The sequence shown here is derived from an EMBL/GenBank/DDBJ whole genome shotgun (WGS) entry which is preliminary data.</text>
</comment>
<sequence length="224" mass="23853">MKLPQTIHLFAAANWLSVTAVCQLTAEEICGNLGVLKLTDEELATVPDKSALRMCADHPLGRNRTLDANAGASLAPWTKHLPDRNTALGWKHPTAALMVIVGPAVDRNAGSGAGQRQISTIIEILVAAETAFDLGLQHPDAGDWQKNPGTFGLSRPHQLVRFASSESSLAPSLVLRAKTLTAEHNELQKALNDSFDAVKAKRAGELLEAMAGAARIQEGVLVCQ</sequence>
<protein>
    <submittedName>
        <fullName evidence="1">Uncharacterized protein</fullName>
    </submittedName>
</protein>
<evidence type="ECO:0000313" key="1">
    <source>
        <dbReference type="EMBL" id="KAJ3492502.1"/>
    </source>
</evidence>
<evidence type="ECO:0000313" key="2">
    <source>
        <dbReference type="Proteomes" id="UP001148737"/>
    </source>
</evidence>
<accession>A0ACC1QSW6</accession>
<proteinExistence type="predicted"/>
<dbReference type="EMBL" id="JANAKD010000593">
    <property type="protein sequence ID" value="KAJ3492502.1"/>
    <property type="molecule type" value="Genomic_DNA"/>
</dbReference>
<dbReference type="Proteomes" id="UP001148737">
    <property type="component" value="Unassembled WGS sequence"/>
</dbReference>
<reference evidence="1" key="1">
    <citation type="submission" date="2022-07" db="EMBL/GenBank/DDBJ databases">
        <title>Genome Sequence of Lecanicillium saksenae.</title>
        <authorList>
            <person name="Buettner E."/>
        </authorList>
    </citation>
    <scope>NUCLEOTIDE SEQUENCE</scope>
    <source>
        <strain evidence="1">VT-O1</strain>
    </source>
</reference>
<keyword evidence="2" id="KW-1185">Reference proteome</keyword>